<dbReference type="PROSITE" id="PS50920">
    <property type="entry name" value="SOLCAR"/>
    <property type="match status" value="3"/>
</dbReference>
<keyword evidence="6 11" id="KW-1133">Transmembrane helix</keyword>
<keyword evidence="5" id="KW-0999">Mitochondrion inner membrane</keyword>
<feature type="transmembrane region" description="Helical" evidence="11">
    <location>
        <begin position="89"/>
        <end position="106"/>
    </location>
</feature>
<evidence type="ECO:0000256" key="10">
    <source>
        <dbReference type="RuleBase" id="RU000488"/>
    </source>
</evidence>
<dbReference type="HOGENOM" id="CLU_015166_10_3_1"/>
<keyword evidence="7" id="KW-0496">Mitochondrion</keyword>
<keyword evidence="3 9" id="KW-0812">Transmembrane</keyword>
<evidence type="ECO:0000256" key="11">
    <source>
        <dbReference type="SAM" id="Phobius"/>
    </source>
</evidence>
<feature type="repeat" description="Solcar" evidence="9">
    <location>
        <begin position="208"/>
        <end position="308"/>
    </location>
</feature>
<keyword evidence="4" id="KW-0677">Repeat</keyword>
<keyword evidence="8 9" id="KW-0472">Membrane</keyword>
<comment type="subcellular location">
    <subcellularLocation>
        <location evidence="1">Mitochondrion inner membrane</location>
        <topology evidence="1">Multi-pass membrane protein</topology>
    </subcellularLocation>
</comment>
<dbReference type="InterPro" id="IPR018108">
    <property type="entry name" value="MCP_transmembrane"/>
</dbReference>
<feature type="transmembrane region" description="Helical" evidence="11">
    <location>
        <begin position="121"/>
        <end position="141"/>
    </location>
</feature>
<dbReference type="InParanoid" id="G8JN27"/>
<dbReference type="KEGG" id="erc:Ecym_1248"/>
<gene>
    <name evidence="12" type="ordered locus">Ecym_1248</name>
</gene>
<dbReference type="InterPro" id="IPR002067">
    <property type="entry name" value="MCP"/>
</dbReference>
<dbReference type="Pfam" id="PF00153">
    <property type="entry name" value="Mito_carr"/>
    <property type="match status" value="3"/>
</dbReference>
<evidence type="ECO:0000313" key="13">
    <source>
        <dbReference type="Proteomes" id="UP000006790"/>
    </source>
</evidence>
<feature type="repeat" description="Solcar" evidence="9">
    <location>
        <begin position="118"/>
        <end position="203"/>
    </location>
</feature>
<evidence type="ECO:0000256" key="7">
    <source>
        <dbReference type="ARBA" id="ARBA00023128"/>
    </source>
</evidence>
<dbReference type="OrthoDB" id="18574at2759"/>
<evidence type="ECO:0008006" key="14">
    <source>
        <dbReference type="Google" id="ProtNLM"/>
    </source>
</evidence>
<comment type="similarity">
    <text evidence="10">Belongs to the mitochondrial carrier (TC 2.A.29) family.</text>
</comment>
<dbReference type="AlphaFoldDB" id="G8JN27"/>
<protein>
    <recommendedName>
        <fullName evidence="14">Mitochondrial thiamine pyrophosphate carrier 1</fullName>
    </recommendedName>
</protein>
<sequence>MSSHESWQNRFSSDHLRKGQDVPGAMAVIAGSVSGLLARTVTAPLDTVKIRHQLQLGHEKKYIKIISTFKTIVREEGVRALWKGNVPASMMYVLYGSLQFGSYAWLNKMSNEYYPNISPQINSVLVGGLAGMSSMMAIYPFDVLRTRFIANRNTRLVKMAEIVKNIQRTEGPIGFFRGYIWSTLTISLSAAVTFGTYETLNIYSETSGISWLGSSSSTVAGLLSKTITFPLDTVRRRIQIIYSQDISSYTADPGAYKIYRDSNFLSIALRMARHEGISSLYKGLSMALCKSTPTTMISLWVFEHAIDIMQHQKQDQTLM</sequence>
<dbReference type="GO" id="GO:0090422">
    <property type="term" value="F:thiamine pyrophosphate transmembrane transporter activity"/>
    <property type="evidence" value="ECO:0007669"/>
    <property type="project" value="EnsemblFungi"/>
</dbReference>
<dbReference type="eggNOG" id="KOG0752">
    <property type="taxonomic scope" value="Eukaryota"/>
</dbReference>
<dbReference type="STRING" id="931890.G8JN27"/>
<dbReference type="SUPFAM" id="SSF103506">
    <property type="entry name" value="Mitochondrial carrier"/>
    <property type="match status" value="1"/>
</dbReference>
<evidence type="ECO:0000256" key="5">
    <source>
        <dbReference type="ARBA" id="ARBA00022792"/>
    </source>
</evidence>
<evidence type="ECO:0000256" key="1">
    <source>
        <dbReference type="ARBA" id="ARBA00004448"/>
    </source>
</evidence>
<feature type="repeat" description="Solcar" evidence="9">
    <location>
        <begin position="22"/>
        <end position="109"/>
    </location>
</feature>
<evidence type="ECO:0000256" key="6">
    <source>
        <dbReference type="ARBA" id="ARBA00022989"/>
    </source>
</evidence>
<dbReference type="Proteomes" id="UP000006790">
    <property type="component" value="Chromosome 1"/>
</dbReference>
<accession>G8JN27</accession>
<organism evidence="12 13">
    <name type="scientific">Eremothecium cymbalariae (strain CBS 270.75 / DBVPG 7215 / KCTC 17166 / NRRL Y-17582)</name>
    <name type="common">Yeast</name>
    <dbReference type="NCBI Taxonomy" id="931890"/>
    <lineage>
        <taxon>Eukaryota</taxon>
        <taxon>Fungi</taxon>
        <taxon>Dikarya</taxon>
        <taxon>Ascomycota</taxon>
        <taxon>Saccharomycotina</taxon>
        <taxon>Saccharomycetes</taxon>
        <taxon>Saccharomycetales</taxon>
        <taxon>Saccharomycetaceae</taxon>
        <taxon>Eremothecium</taxon>
    </lineage>
</organism>
<dbReference type="Gene3D" id="1.50.40.10">
    <property type="entry name" value="Mitochondrial carrier domain"/>
    <property type="match status" value="1"/>
</dbReference>
<reference evidence="13" key="1">
    <citation type="journal article" date="2012" name="G3 (Bethesda)">
        <title>Pichia sorbitophila, an interspecies yeast hybrid reveals early steps of genome resolution following polyploidization.</title>
        <authorList>
            <person name="Leh Louis V."/>
            <person name="Despons L."/>
            <person name="Friedrich A."/>
            <person name="Martin T."/>
            <person name="Durrens P."/>
            <person name="Casaregola S."/>
            <person name="Neuveglise C."/>
            <person name="Fairhead C."/>
            <person name="Marck C."/>
            <person name="Cruz J.A."/>
            <person name="Straub M.L."/>
            <person name="Kugler V."/>
            <person name="Sacerdot C."/>
            <person name="Uzunov Z."/>
            <person name="Thierry A."/>
            <person name="Weiss S."/>
            <person name="Bleykasten C."/>
            <person name="De Montigny J."/>
            <person name="Jacques N."/>
            <person name="Jung P."/>
            <person name="Lemaire M."/>
            <person name="Mallet S."/>
            <person name="Morel G."/>
            <person name="Richard G.F."/>
            <person name="Sarkar A."/>
            <person name="Savel G."/>
            <person name="Schacherer J."/>
            <person name="Seret M.L."/>
            <person name="Talla E."/>
            <person name="Samson G."/>
            <person name="Jubin C."/>
            <person name="Poulain J."/>
            <person name="Vacherie B."/>
            <person name="Barbe V."/>
            <person name="Pelletier E."/>
            <person name="Sherman D.J."/>
            <person name="Westhof E."/>
            <person name="Weissenbach J."/>
            <person name="Baret P.V."/>
            <person name="Wincker P."/>
            <person name="Gaillardin C."/>
            <person name="Dujon B."/>
            <person name="Souciet J.L."/>
        </authorList>
    </citation>
    <scope>NUCLEOTIDE SEQUENCE [LARGE SCALE GENOMIC DNA]</scope>
    <source>
        <strain evidence="13">CBS 270.75 / DBVPG 7215 / KCTC 17166 / NRRL Y-17582</strain>
    </source>
</reference>
<evidence type="ECO:0000313" key="12">
    <source>
        <dbReference type="EMBL" id="AET37491.1"/>
    </source>
</evidence>
<dbReference type="PRINTS" id="PR00926">
    <property type="entry name" value="MITOCARRIER"/>
</dbReference>
<dbReference type="PANTHER" id="PTHR24089">
    <property type="entry name" value="SOLUTE CARRIER FAMILY 25"/>
    <property type="match status" value="1"/>
</dbReference>
<dbReference type="EMBL" id="CP002497">
    <property type="protein sequence ID" value="AET37491.1"/>
    <property type="molecule type" value="Genomic_DNA"/>
</dbReference>
<dbReference type="GO" id="GO:0005743">
    <property type="term" value="C:mitochondrial inner membrane"/>
    <property type="evidence" value="ECO:0007669"/>
    <property type="project" value="UniProtKB-SubCell"/>
</dbReference>
<keyword evidence="2 10" id="KW-0813">Transport</keyword>
<keyword evidence="13" id="KW-1185">Reference proteome</keyword>
<dbReference type="RefSeq" id="XP_003644308.1">
    <property type="nucleotide sequence ID" value="XM_003644260.1"/>
</dbReference>
<evidence type="ECO:0000256" key="8">
    <source>
        <dbReference type="ARBA" id="ARBA00023136"/>
    </source>
</evidence>
<dbReference type="FunCoup" id="G8JN27">
    <property type="interactions" value="38"/>
</dbReference>
<evidence type="ECO:0000256" key="2">
    <source>
        <dbReference type="ARBA" id="ARBA00022448"/>
    </source>
</evidence>
<evidence type="ECO:0000256" key="3">
    <source>
        <dbReference type="ARBA" id="ARBA00022692"/>
    </source>
</evidence>
<proteinExistence type="inferred from homology"/>
<dbReference type="GeneID" id="11469643"/>
<evidence type="ECO:0000256" key="4">
    <source>
        <dbReference type="ARBA" id="ARBA00022737"/>
    </source>
</evidence>
<dbReference type="OMA" id="MYVCYGA"/>
<dbReference type="GO" id="GO:1990545">
    <property type="term" value="P:mitochondrial thiamine pyrophosphate transmembrane transport"/>
    <property type="evidence" value="ECO:0007669"/>
    <property type="project" value="EnsemblFungi"/>
</dbReference>
<name>G8JN27_ERECY</name>
<dbReference type="InterPro" id="IPR023395">
    <property type="entry name" value="MCP_dom_sf"/>
</dbReference>
<evidence type="ECO:0000256" key="9">
    <source>
        <dbReference type="PROSITE-ProRule" id="PRU00282"/>
    </source>
</evidence>